<feature type="signal peptide" evidence="1">
    <location>
        <begin position="1"/>
        <end position="18"/>
    </location>
</feature>
<proteinExistence type="predicted"/>
<evidence type="ECO:0000313" key="3">
    <source>
        <dbReference type="Proteomes" id="UP000195772"/>
    </source>
</evidence>
<name>A0A1Y3QVE9_9BACT</name>
<accession>A0A1Y3QVE9</accession>
<evidence type="ECO:0000256" key="1">
    <source>
        <dbReference type="SAM" id="SignalP"/>
    </source>
</evidence>
<organism evidence="2 3">
    <name type="scientific">Alistipes onderdonkii</name>
    <dbReference type="NCBI Taxonomy" id="328813"/>
    <lineage>
        <taxon>Bacteria</taxon>
        <taxon>Pseudomonadati</taxon>
        <taxon>Bacteroidota</taxon>
        <taxon>Bacteroidia</taxon>
        <taxon>Bacteroidales</taxon>
        <taxon>Rikenellaceae</taxon>
        <taxon>Alistipes</taxon>
    </lineage>
</organism>
<protein>
    <submittedName>
        <fullName evidence="2">Uncharacterized protein</fullName>
    </submittedName>
</protein>
<dbReference type="EMBL" id="NFHB01000004">
    <property type="protein sequence ID" value="OUN03652.1"/>
    <property type="molecule type" value="Genomic_DNA"/>
</dbReference>
<dbReference type="RefSeq" id="WP_032134729.1">
    <property type="nucleotide sequence ID" value="NZ_AP031440.1"/>
</dbReference>
<evidence type="ECO:0000313" key="2">
    <source>
        <dbReference type="EMBL" id="OUN03652.1"/>
    </source>
</evidence>
<dbReference type="PROSITE" id="PS51257">
    <property type="entry name" value="PROKAR_LIPOPROTEIN"/>
    <property type="match status" value="1"/>
</dbReference>
<reference evidence="3" key="1">
    <citation type="submission" date="2017-04" db="EMBL/GenBank/DDBJ databases">
        <title>Function of individual gut microbiota members based on whole genome sequencing of pure cultures obtained from chicken caecum.</title>
        <authorList>
            <person name="Medvecky M."/>
            <person name="Cejkova D."/>
            <person name="Polansky O."/>
            <person name="Karasova D."/>
            <person name="Kubasova T."/>
            <person name="Cizek A."/>
            <person name="Rychlik I."/>
        </authorList>
    </citation>
    <scope>NUCLEOTIDE SEQUENCE [LARGE SCALE GENOMIC DNA]</scope>
    <source>
        <strain evidence="3">An90</strain>
    </source>
</reference>
<gene>
    <name evidence="2" type="ORF">B5G41_08175</name>
</gene>
<dbReference type="OrthoDB" id="1001391at2"/>
<keyword evidence="1" id="KW-0732">Signal</keyword>
<sequence length="153" mass="17428">MKTIFRFTLLALIVTAFCACDDDKSYVAPLDVTPNNLAGTWQLAQWNGAPLAQGSYVYIEFIRKDQKYVMYQNLDSFGARKLTGRFAIETDEELGAIIYGNYDYSAGDWQHRYIVTDFSKTQMIWTAKDDRSDISVYERCDGIPEDITGGKTE</sequence>
<dbReference type="eggNOG" id="ENOG5033XR9">
    <property type="taxonomic scope" value="Bacteria"/>
</dbReference>
<comment type="caution">
    <text evidence="2">The sequence shown here is derived from an EMBL/GenBank/DDBJ whole genome shotgun (WGS) entry which is preliminary data.</text>
</comment>
<dbReference type="AlphaFoldDB" id="A0A1Y3QVE9"/>
<feature type="chain" id="PRO_5010984836" evidence="1">
    <location>
        <begin position="19"/>
        <end position="153"/>
    </location>
</feature>
<dbReference type="Proteomes" id="UP000195772">
    <property type="component" value="Unassembled WGS sequence"/>
</dbReference>